<dbReference type="InterPro" id="IPR011250">
    <property type="entry name" value="OMP/PagP_B-barrel"/>
</dbReference>
<reference evidence="7" key="1">
    <citation type="submission" date="2016-10" db="EMBL/GenBank/DDBJ databases">
        <title>Sequence of Gallionella enrichment culture.</title>
        <authorList>
            <person name="Poehlein A."/>
            <person name="Muehling M."/>
            <person name="Daniel R."/>
        </authorList>
    </citation>
    <scope>NUCLEOTIDE SEQUENCE</scope>
</reference>
<keyword evidence="5" id="KW-0998">Cell outer membrane</keyword>
<dbReference type="NCBIfam" id="NF008271">
    <property type="entry name" value="PRK11045.1"/>
    <property type="match status" value="1"/>
</dbReference>
<comment type="caution">
    <text evidence="7">The sequence shown here is derived from an EMBL/GenBank/DDBJ whole genome shotgun (WGS) entry which is preliminary data.</text>
</comment>
<dbReference type="Gene3D" id="2.40.160.20">
    <property type="match status" value="1"/>
</dbReference>
<dbReference type="HAMAP" id="MF_00837">
    <property type="entry name" value="PagP_transferase"/>
    <property type="match status" value="1"/>
</dbReference>
<evidence type="ECO:0000256" key="6">
    <source>
        <dbReference type="ARBA" id="ARBA00023315"/>
    </source>
</evidence>
<protein>
    <submittedName>
        <fullName evidence="7">Lipid A palmitoyltransferase PagP</fullName>
        <ecNumber evidence="7">2.3.1.-</ecNumber>
    </submittedName>
</protein>
<evidence type="ECO:0000313" key="7">
    <source>
        <dbReference type="EMBL" id="OIR17600.1"/>
    </source>
</evidence>
<evidence type="ECO:0000256" key="5">
    <source>
        <dbReference type="ARBA" id="ARBA00023237"/>
    </source>
</evidence>
<dbReference type="SUPFAM" id="SSF56925">
    <property type="entry name" value="OMPA-like"/>
    <property type="match status" value="1"/>
</dbReference>
<evidence type="ECO:0000256" key="3">
    <source>
        <dbReference type="ARBA" id="ARBA00022729"/>
    </source>
</evidence>
<dbReference type="EMBL" id="MLJW01000004">
    <property type="protein sequence ID" value="OIR17600.1"/>
    <property type="molecule type" value="Genomic_DNA"/>
</dbReference>
<name>A0A1J5TN15_9ZZZZ</name>
<keyword evidence="4" id="KW-0472">Membrane</keyword>
<evidence type="ECO:0000256" key="1">
    <source>
        <dbReference type="ARBA" id="ARBA00004442"/>
    </source>
</evidence>
<gene>
    <name evidence="7" type="primary">pagP_1</name>
    <name evidence="7" type="ORF">GALL_18180</name>
</gene>
<sequence>MKHLLIIFMLLMTSTTALADDDVTPGLWSRIQESLSQTWHSKNYELYIPVNTWHNRSYYTAEKINSYNEQPWGIGVGTYRIDNDGDWHALYLMEFQDSHNKVEPVAGYGYQKIWHPTEDLRLGAGYTAGVTIRQDYNYVPIPVIAPIASVAYKQLTLQSTYIPGGVGHGNILFTWLRWQIN</sequence>
<dbReference type="InterPro" id="IPR009746">
    <property type="entry name" value="LipidA_acyl_PagP"/>
</dbReference>
<proteinExistence type="inferred from homology"/>
<keyword evidence="6 7" id="KW-0012">Acyltransferase</keyword>
<keyword evidence="2 7" id="KW-0808">Transferase</keyword>
<evidence type="ECO:0000256" key="2">
    <source>
        <dbReference type="ARBA" id="ARBA00022679"/>
    </source>
</evidence>
<accession>A0A1J5TN15</accession>
<organism evidence="7">
    <name type="scientific">mine drainage metagenome</name>
    <dbReference type="NCBI Taxonomy" id="410659"/>
    <lineage>
        <taxon>unclassified sequences</taxon>
        <taxon>metagenomes</taxon>
        <taxon>ecological metagenomes</taxon>
    </lineage>
</organism>
<comment type="subcellular location">
    <subcellularLocation>
        <location evidence="1">Cell outer membrane</location>
    </subcellularLocation>
</comment>
<dbReference type="AlphaFoldDB" id="A0A1J5TN15"/>
<evidence type="ECO:0000256" key="4">
    <source>
        <dbReference type="ARBA" id="ARBA00023136"/>
    </source>
</evidence>
<dbReference type="Pfam" id="PF07017">
    <property type="entry name" value="PagP"/>
    <property type="match status" value="1"/>
</dbReference>
<keyword evidence="3" id="KW-0732">Signal</keyword>
<dbReference type="GO" id="GO:0016746">
    <property type="term" value="F:acyltransferase activity"/>
    <property type="evidence" value="ECO:0007669"/>
    <property type="project" value="UniProtKB-KW"/>
</dbReference>
<dbReference type="EC" id="2.3.1.-" evidence="7"/>
<dbReference type="GO" id="GO:0009279">
    <property type="term" value="C:cell outer membrane"/>
    <property type="evidence" value="ECO:0007669"/>
    <property type="project" value="UniProtKB-SubCell"/>
</dbReference>